<keyword evidence="2" id="KW-0805">Transcription regulation</keyword>
<evidence type="ECO:0000256" key="4">
    <source>
        <dbReference type="ARBA" id="ARBA00023163"/>
    </source>
</evidence>
<dbReference type="RefSeq" id="WP_008158804.1">
    <property type="nucleotide sequence ID" value="NZ_AGUF01000013.1"/>
</dbReference>
<dbReference type="PATRIC" id="fig|477184.5.peg.658"/>
<feature type="domain" description="HTH lysR-type" evidence="5">
    <location>
        <begin position="6"/>
        <end position="63"/>
    </location>
</feature>
<dbReference type="FunFam" id="1.10.10.10:FF:000001">
    <property type="entry name" value="LysR family transcriptional regulator"/>
    <property type="match status" value="1"/>
</dbReference>
<dbReference type="InterPro" id="IPR036388">
    <property type="entry name" value="WH-like_DNA-bd_sf"/>
</dbReference>
<evidence type="ECO:0000313" key="7">
    <source>
        <dbReference type="Proteomes" id="UP000003113"/>
    </source>
</evidence>
<dbReference type="Gene3D" id="1.10.10.10">
    <property type="entry name" value="Winged helix-like DNA-binding domain superfamily/Winged helix DNA-binding domain"/>
    <property type="match status" value="1"/>
</dbReference>
<comment type="similarity">
    <text evidence="1">Belongs to the LysR transcriptional regulatory family.</text>
</comment>
<gene>
    <name evidence="6" type="ORF">KYC_03339</name>
</gene>
<dbReference type="STRING" id="477184.KYC_03339"/>
<dbReference type="PRINTS" id="PR00039">
    <property type="entry name" value="HTHLYSR"/>
</dbReference>
<keyword evidence="3" id="KW-0238">DNA-binding</keyword>
<evidence type="ECO:0000313" key="6">
    <source>
        <dbReference type="EMBL" id="EHK67911.1"/>
    </source>
</evidence>
<dbReference type="SUPFAM" id="SSF46785">
    <property type="entry name" value="Winged helix' DNA-binding domain"/>
    <property type="match status" value="1"/>
</dbReference>
<dbReference type="Proteomes" id="UP000003113">
    <property type="component" value="Unassembled WGS sequence"/>
</dbReference>
<dbReference type="Pfam" id="PF03466">
    <property type="entry name" value="LysR_substrate"/>
    <property type="match status" value="1"/>
</dbReference>
<organism evidence="6 7">
    <name type="scientific">Achromobacter arsenitoxydans SY8</name>
    <dbReference type="NCBI Taxonomy" id="477184"/>
    <lineage>
        <taxon>Bacteria</taxon>
        <taxon>Pseudomonadati</taxon>
        <taxon>Pseudomonadota</taxon>
        <taxon>Betaproteobacteria</taxon>
        <taxon>Burkholderiales</taxon>
        <taxon>Alcaligenaceae</taxon>
        <taxon>Achromobacter</taxon>
    </lineage>
</organism>
<dbReference type="Pfam" id="PF00126">
    <property type="entry name" value="HTH_1"/>
    <property type="match status" value="1"/>
</dbReference>
<sequence>MMPADFDLGLLRSFATVIRSGNISRAAKLLGRTQPAISQHIQRLEERLGHTLLVRTNVGVAPTASGERLMELAERILALTDGIPAALGEQYEKTQLRIGLSEESVGHQRMAVLHDLKVIHPSLSLEIVHASGQVIAQGIEDGIFDLALVDPQQTRAAPLETRDYPLTWAAAPFFDPALRPLPLVLWREPCAWRDAVIALVEKAGIEWILAFEADALALLHGASRSGIGLTIAPAKRAVPGLVSLNGKHALPSPPSMTLGVYASPRLPSGSLTERIKKTLWLLAA</sequence>
<evidence type="ECO:0000256" key="3">
    <source>
        <dbReference type="ARBA" id="ARBA00023125"/>
    </source>
</evidence>
<dbReference type="Gene3D" id="3.40.190.10">
    <property type="entry name" value="Periplasmic binding protein-like II"/>
    <property type="match status" value="2"/>
</dbReference>
<keyword evidence="4" id="KW-0804">Transcription</keyword>
<dbReference type="eggNOG" id="COG0583">
    <property type="taxonomic scope" value="Bacteria"/>
</dbReference>
<evidence type="ECO:0000259" key="5">
    <source>
        <dbReference type="PROSITE" id="PS50931"/>
    </source>
</evidence>
<evidence type="ECO:0000256" key="2">
    <source>
        <dbReference type="ARBA" id="ARBA00023015"/>
    </source>
</evidence>
<protein>
    <submittedName>
        <fullName evidence="6">LysR family transcriptional regulator</fullName>
    </submittedName>
</protein>
<dbReference type="InterPro" id="IPR050176">
    <property type="entry name" value="LTTR"/>
</dbReference>
<reference evidence="6 7" key="1">
    <citation type="journal article" date="2012" name="J. Bacteriol.">
        <title>Genome sequence of the highly efficient arsenite-oxidizing bacterium Achromobacter arsenitoxydans SY8.</title>
        <authorList>
            <person name="Li X."/>
            <person name="Hu Y."/>
            <person name="Gong J."/>
            <person name="Lin Y."/>
            <person name="Johnstone L."/>
            <person name="Rensing C."/>
            <person name="Wang G."/>
        </authorList>
    </citation>
    <scope>NUCLEOTIDE SEQUENCE [LARGE SCALE GENOMIC DNA]</scope>
    <source>
        <strain evidence="6 7">SY8</strain>
    </source>
</reference>
<dbReference type="GO" id="GO:0003677">
    <property type="term" value="F:DNA binding"/>
    <property type="evidence" value="ECO:0007669"/>
    <property type="project" value="UniProtKB-KW"/>
</dbReference>
<dbReference type="InterPro" id="IPR005119">
    <property type="entry name" value="LysR_subst-bd"/>
</dbReference>
<evidence type="ECO:0000256" key="1">
    <source>
        <dbReference type="ARBA" id="ARBA00009437"/>
    </source>
</evidence>
<dbReference type="PROSITE" id="PS50931">
    <property type="entry name" value="HTH_LYSR"/>
    <property type="match status" value="1"/>
</dbReference>
<comment type="caution">
    <text evidence="6">The sequence shown here is derived from an EMBL/GenBank/DDBJ whole genome shotgun (WGS) entry which is preliminary data.</text>
</comment>
<dbReference type="AlphaFoldDB" id="H0F1N3"/>
<dbReference type="SUPFAM" id="SSF53850">
    <property type="entry name" value="Periplasmic binding protein-like II"/>
    <property type="match status" value="1"/>
</dbReference>
<dbReference type="InterPro" id="IPR000847">
    <property type="entry name" value="LysR_HTH_N"/>
</dbReference>
<proteinExistence type="inferred from homology"/>
<dbReference type="InterPro" id="IPR036390">
    <property type="entry name" value="WH_DNA-bd_sf"/>
</dbReference>
<keyword evidence="7" id="KW-1185">Reference proteome</keyword>
<dbReference type="PANTHER" id="PTHR30579">
    <property type="entry name" value="TRANSCRIPTIONAL REGULATOR"/>
    <property type="match status" value="1"/>
</dbReference>
<accession>H0F1N3</accession>
<dbReference type="PANTHER" id="PTHR30579:SF7">
    <property type="entry name" value="HTH-TYPE TRANSCRIPTIONAL REGULATOR LRHA-RELATED"/>
    <property type="match status" value="1"/>
</dbReference>
<name>H0F1N3_9BURK</name>
<dbReference type="GO" id="GO:0003700">
    <property type="term" value="F:DNA-binding transcription factor activity"/>
    <property type="evidence" value="ECO:0007669"/>
    <property type="project" value="InterPro"/>
</dbReference>
<dbReference type="EMBL" id="AGUF01000013">
    <property type="protein sequence ID" value="EHK67911.1"/>
    <property type="molecule type" value="Genomic_DNA"/>
</dbReference>